<sequence>MRFGFLTLSTARLFRMVVGSVLLLAGMALLVAHGLSWMHLQGLW</sequence>
<keyword evidence="1" id="KW-0472">Membrane</keyword>
<feature type="transmembrane region" description="Helical" evidence="1">
    <location>
        <begin position="12"/>
        <end position="35"/>
    </location>
</feature>
<keyword evidence="1" id="KW-1133">Transmembrane helix</keyword>
<dbReference type="AlphaFoldDB" id="A0A193SWL6"/>
<accession>A0A193SWL6</accession>
<keyword evidence="1" id="KW-0812">Transmembrane</keyword>
<evidence type="ECO:0000313" key="3">
    <source>
        <dbReference type="Proteomes" id="UP000239025"/>
    </source>
</evidence>
<organism evidence="2 3">
    <name type="scientific">Pseudomonas cerasi</name>
    <dbReference type="NCBI Taxonomy" id="1583341"/>
    <lineage>
        <taxon>Bacteria</taxon>
        <taxon>Pseudomonadati</taxon>
        <taxon>Pseudomonadota</taxon>
        <taxon>Gammaproteobacteria</taxon>
        <taxon>Pseudomonadales</taxon>
        <taxon>Pseudomonadaceae</taxon>
        <taxon>Pseudomonas</taxon>
    </lineage>
</organism>
<dbReference type="Proteomes" id="UP000239025">
    <property type="component" value="Chromosome 1"/>
</dbReference>
<dbReference type="EMBL" id="LT963395">
    <property type="protein sequence ID" value="SOS22524.1"/>
    <property type="molecule type" value="Genomic_DNA"/>
</dbReference>
<evidence type="ECO:0000256" key="1">
    <source>
        <dbReference type="SAM" id="Phobius"/>
    </source>
</evidence>
<gene>
    <name evidence="2" type="ORF">PL963_04232</name>
</gene>
<keyword evidence="3" id="KW-1185">Reference proteome</keyword>
<proteinExistence type="predicted"/>
<reference evidence="3" key="1">
    <citation type="submission" date="2017-11" db="EMBL/GenBank/DDBJ databases">
        <authorList>
            <person name="Blom J."/>
        </authorList>
    </citation>
    <scope>NUCLEOTIDE SEQUENCE [LARGE SCALE GENOMIC DNA]</scope>
</reference>
<name>A0A193SWL6_9PSED</name>
<evidence type="ECO:0000313" key="2">
    <source>
        <dbReference type="EMBL" id="SOS22524.1"/>
    </source>
</evidence>
<protein>
    <submittedName>
        <fullName evidence="2">Putative membrane protein</fullName>
    </submittedName>
</protein>